<dbReference type="RefSeq" id="WP_377571914.1">
    <property type="nucleotide sequence ID" value="NZ_JBHTMP010000023.1"/>
</dbReference>
<dbReference type="Gene3D" id="3.30.70.20">
    <property type="match status" value="1"/>
</dbReference>
<proteinExistence type="predicted"/>
<dbReference type="SUPFAM" id="SSF54862">
    <property type="entry name" value="4Fe-4S ferredoxins"/>
    <property type="match status" value="1"/>
</dbReference>
<dbReference type="InterPro" id="IPR051269">
    <property type="entry name" value="Fe-S_cluster_ET"/>
</dbReference>
<dbReference type="Pfam" id="PF13459">
    <property type="entry name" value="Fer4_15"/>
    <property type="match status" value="1"/>
</dbReference>
<keyword evidence="7" id="KW-0003">3Fe-4S</keyword>
<keyword evidence="4 8" id="KW-0249">Electron transport</keyword>
<dbReference type="InterPro" id="IPR001080">
    <property type="entry name" value="3Fe4S_ferredoxin"/>
</dbReference>
<dbReference type="EMBL" id="JBHTMP010000023">
    <property type="protein sequence ID" value="MFD1322749.1"/>
    <property type="molecule type" value="Genomic_DNA"/>
</dbReference>
<dbReference type="PRINTS" id="PR00352">
    <property type="entry name" value="3FE4SFRDOXIN"/>
</dbReference>
<keyword evidence="6 8" id="KW-0411">Iron-sulfur</keyword>
<comment type="caution">
    <text evidence="9">The sequence shown here is derived from an EMBL/GenBank/DDBJ whole genome shotgun (WGS) entry which is preliminary data.</text>
</comment>
<dbReference type="Proteomes" id="UP001597260">
    <property type="component" value="Unassembled WGS sequence"/>
</dbReference>
<dbReference type="PANTHER" id="PTHR36923:SF3">
    <property type="entry name" value="FERREDOXIN"/>
    <property type="match status" value="1"/>
</dbReference>
<evidence type="ECO:0000256" key="3">
    <source>
        <dbReference type="ARBA" id="ARBA00022723"/>
    </source>
</evidence>
<comment type="cofactor">
    <cofactor evidence="1">
        <name>[3Fe-4S] cluster</name>
        <dbReference type="ChEBI" id="CHEBI:21137"/>
    </cofactor>
</comment>
<evidence type="ECO:0000256" key="7">
    <source>
        <dbReference type="ARBA" id="ARBA00023291"/>
    </source>
</evidence>
<dbReference type="PANTHER" id="PTHR36923">
    <property type="entry name" value="FERREDOXIN"/>
    <property type="match status" value="1"/>
</dbReference>
<evidence type="ECO:0000256" key="4">
    <source>
        <dbReference type="ARBA" id="ARBA00022982"/>
    </source>
</evidence>
<sequence>MLVEVEPQRCCGAGLCVLTVPEVFSQHETDGTVLLLTPRPDIDQQEAVAEAAEFCPSGAIKIVVAGDRSGQRTS</sequence>
<evidence type="ECO:0000256" key="6">
    <source>
        <dbReference type="ARBA" id="ARBA00023014"/>
    </source>
</evidence>
<organism evidence="9 10">
    <name type="scientific">Micromonospora sonneratiae</name>
    <dbReference type="NCBI Taxonomy" id="1184706"/>
    <lineage>
        <taxon>Bacteria</taxon>
        <taxon>Bacillati</taxon>
        <taxon>Actinomycetota</taxon>
        <taxon>Actinomycetes</taxon>
        <taxon>Micromonosporales</taxon>
        <taxon>Micromonosporaceae</taxon>
        <taxon>Micromonospora</taxon>
    </lineage>
</organism>
<comment type="function">
    <text evidence="8">Ferredoxins are iron-sulfur proteins that transfer electrons in a wide variety of metabolic reactions.</text>
</comment>
<evidence type="ECO:0000313" key="10">
    <source>
        <dbReference type="Proteomes" id="UP001597260"/>
    </source>
</evidence>
<evidence type="ECO:0000256" key="2">
    <source>
        <dbReference type="ARBA" id="ARBA00022448"/>
    </source>
</evidence>
<evidence type="ECO:0000313" key="9">
    <source>
        <dbReference type="EMBL" id="MFD1322749.1"/>
    </source>
</evidence>
<keyword evidence="2 8" id="KW-0813">Transport</keyword>
<evidence type="ECO:0000256" key="1">
    <source>
        <dbReference type="ARBA" id="ARBA00001927"/>
    </source>
</evidence>
<keyword evidence="3 8" id="KW-0479">Metal-binding</keyword>
<protein>
    <recommendedName>
        <fullName evidence="8">Ferredoxin</fullName>
    </recommendedName>
</protein>
<evidence type="ECO:0000256" key="5">
    <source>
        <dbReference type="ARBA" id="ARBA00023004"/>
    </source>
</evidence>
<gene>
    <name evidence="9" type="ORF">ACFQ4H_16750</name>
</gene>
<accession>A0ABW3YE59</accession>
<reference evidence="10" key="1">
    <citation type="journal article" date="2019" name="Int. J. Syst. Evol. Microbiol.">
        <title>The Global Catalogue of Microorganisms (GCM) 10K type strain sequencing project: providing services to taxonomists for standard genome sequencing and annotation.</title>
        <authorList>
            <consortium name="The Broad Institute Genomics Platform"/>
            <consortium name="The Broad Institute Genome Sequencing Center for Infectious Disease"/>
            <person name="Wu L."/>
            <person name="Ma J."/>
        </authorList>
    </citation>
    <scope>NUCLEOTIDE SEQUENCE [LARGE SCALE GENOMIC DNA]</scope>
    <source>
        <strain evidence="10">JCM 31037</strain>
    </source>
</reference>
<keyword evidence="10" id="KW-1185">Reference proteome</keyword>
<evidence type="ECO:0000256" key="8">
    <source>
        <dbReference type="RuleBase" id="RU368020"/>
    </source>
</evidence>
<keyword evidence="5 8" id="KW-0408">Iron</keyword>
<name>A0ABW3YE59_9ACTN</name>